<evidence type="ECO:0000313" key="3">
    <source>
        <dbReference type="EMBL" id="OUR77408.1"/>
    </source>
</evidence>
<dbReference type="AlphaFoldDB" id="A0A1Y5E3N9"/>
<dbReference type="Proteomes" id="UP000243053">
    <property type="component" value="Unassembled WGS sequence"/>
</dbReference>
<evidence type="ECO:0000313" key="4">
    <source>
        <dbReference type="Proteomes" id="UP000243053"/>
    </source>
</evidence>
<dbReference type="InterPro" id="IPR001789">
    <property type="entry name" value="Sig_transdc_resp-reg_receiver"/>
</dbReference>
<feature type="domain" description="Response regulatory" evidence="2">
    <location>
        <begin position="10"/>
        <end position="130"/>
    </location>
</feature>
<evidence type="ECO:0000256" key="1">
    <source>
        <dbReference type="PROSITE-ProRule" id="PRU00169"/>
    </source>
</evidence>
<dbReference type="SUPFAM" id="SSF48452">
    <property type="entry name" value="TPR-like"/>
    <property type="match status" value="1"/>
</dbReference>
<reference evidence="4" key="1">
    <citation type="journal article" date="2017" name="Proc. Natl. Acad. Sci. U.S.A.">
        <title>Simulation of Deepwater Horizon oil plume reveals substrate specialization within a complex community of hydrocarbon degraders.</title>
        <authorList>
            <person name="Hu P."/>
            <person name="Dubinsky E.A."/>
            <person name="Probst A.J."/>
            <person name="Wang J."/>
            <person name="Sieber C.M.K."/>
            <person name="Tom L.M."/>
            <person name="Gardinali P."/>
            <person name="Banfield J.F."/>
            <person name="Atlas R.M."/>
            <person name="Andersen G.L."/>
        </authorList>
    </citation>
    <scope>NUCLEOTIDE SEQUENCE [LARGE SCALE GENOMIC DNA]</scope>
</reference>
<dbReference type="InterPro" id="IPR011006">
    <property type="entry name" value="CheY-like_superfamily"/>
</dbReference>
<comment type="caution">
    <text evidence="3">The sequence shown here is derived from an EMBL/GenBank/DDBJ whole genome shotgun (WGS) entry which is preliminary data.</text>
</comment>
<dbReference type="PROSITE" id="PS50110">
    <property type="entry name" value="RESPONSE_REGULATORY"/>
    <property type="match status" value="1"/>
</dbReference>
<dbReference type="Pfam" id="PF00072">
    <property type="entry name" value="Response_reg"/>
    <property type="match status" value="1"/>
</dbReference>
<gene>
    <name evidence="3" type="ORF">A9Q75_15150</name>
</gene>
<name>A0A1Y5E3N9_COLPS</name>
<protein>
    <submittedName>
        <fullName evidence="3">Response regulator</fullName>
    </submittedName>
</protein>
<dbReference type="SUPFAM" id="SSF52172">
    <property type="entry name" value="CheY-like"/>
    <property type="match status" value="1"/>
</dbReference>
<evidence type="ECO:0000259" key="2">
    <source>
        <dbReference type="PROSITE" id="PS50110"/>
    </source>
</evidence>
<sequence>MGKYNYQNMRFLIVDNIKPSQEILKKFVMRLTSKQVDSTHYAQDVASICQQRHYDVIFLGYDLGENQKNGQQILEELRVNGYINRHCIVILITAEISQSMVLAALEHKPDHYLCKPYTLSELEKRLNFCLHKKMAMALVYQALDAGEPQLVIKRCKHALSIKTPYKTECLGIIARQYFELKRFDEAKTIYLAHQNTSNCQWATIGLGKVALHEKKLNQAEKLFKLLIKDCPLYLSGYDWLAITYEEQFHYILAEEILEQALLLSPRSLTRLKKYAHLCIHNEHFDKATAAYEKTYNLAQNSIHHCADNAIKYAQALIEHAPSLPLVDAKKLNNKAFSYLKQMARDFNESDIRVQSHLLGACLLEITKERQLANDEIVRGERVLISEHSNIENNKLIDISLTLKKLKRDDLANKILVAREESDVPQLSSDMNRHNFNIKDKAQADIELGLTLYTQKKYREATIKLQDASAMFPKHIGIKLNLTQVLLVSYDQDKQSVEDLHKAKILLLELARLDLSNNELERLKKMQKKYQLVAGI</sequence>
<dbReference type="SMART" id="SM00448">
    <property type="entry name" value="REC"/>
    <property type="match status" value="1"/>
</dbReference>
<comment type="caution">
    <text evidence="1">Lacks conserved residue(s) required for the propagation of feature annotation.</text>
</comment>
<proteinExistence type="predicted"/>
<dbReference type="GO" id="GO:0000160">
    <property type="term" value="P:phosphorelay signal transduction system"/>
    <property type="evidence" value="ECO:0007669"/>
    <property type="project" value="InterPro"/>
</dbReference>
<organism evidence="3 4">
    <name type="scientific">Colwellia psychrerythraea</name>
    <name type="common">Vibrio psychroerythus</name>
    <dbReference type="NCBI Taxonomy" id="28229"/>
    <lineage>
        <taxon>Bacteria</taxon>
        <taxon>Pseudomonadati</taxon>
        <taxon>Pseudomonadota</taxon>
        <taxon>Gammaproteobacteria</taxon>
        <taxon>Alteromonadales</taxon>
        <taxon>Colwelliaceae</taxon>
        <taxon>Colwellia</taxon>
    </lineage>
</organism>
<accession>A0A1Y5E3N9</accession>
<dbReference type="InterPro" id="IPR011990">
    <property type="entry name" value="TPR-like_helical_dom_sf"/>
</dbReference>
<dbReference type="Gene3D" id="3.40.50.2300">
    <property type="match status" value="1"/>
</dbReference>
<dbReference type="Gene3D" id="1.25.40.10">
    <property type="entry name" value="Tetratricopeptide repeat domain"/>
    <property type="match status" value="1"/>
</dbReference>
<dbReference type="EMBL" id="MAAF01000088">
    <property type="protein sequence ID" value="OUR77408.1"/>
    <property type="molecule type" value="Genomic_DNA"/>
</dbReference>